<reference evidence="3" key="1">
    <citation type="submission" date="2021-06" db="EMBL/GenBank/DDBJ databases">
        <title>Halomicroarcula sp. F24A a new haloarchaeum isolated from saline soil.</title>
        <authorList>
            <person name="Duran-Viseras A."/>
            <person name="Sanchez-Porro C."/>
            <person name="Ventosa A."/>
        </authorList>
    </citation>
    <scope>NUCLEOTIDE SEQUENCE</scope>
    <source>
        <strain evidence="3">F24A</strain>
    </source>
</reference>
<keyword evidence="2" id="KW-0472">Membrane</keyword>
<accession>A0A8J7YMA0</accession>
<dbReference type="EMBL" id="RKLQ01000001">
    <property type="protein sequence ID" value="MBX0303803.1"/>
    <property type="molecule type" value="Genomic_DNA"/>
</dbReference>
<evidence type="ECO:0000313" key="3">
    <source>
        <dbReference type="EMBL" id="MBX0303803.1"/>
    </source>
</evidence>
<keyword evidence="4" id="KW-1185">Reference proteome</keyword>
<evidence type="ECO:0000313" key="4">
    <source>
        <dbReference type="Proteomes" id="UP000783863"/>
    </source>
</evidence>
<feature type="transmembrane region" description="Helical" evidence="2">
    <location>
        <begin position="130"/>
        <end position="150"/>
    </location>
</feature>
<feature type="region of interest" description="Disordered" evidence="1">
    <location>
        <begin position="188"/>
        <end position="213"/>
    </location>
</feature>
<name>A0A8J7YMA0_9EURY</name>
<feature type="transmembrane region" description="Helical" evidence="2">
    <location>
        <begin position="100"/>
        <end position="118"/>
    </location>
</feature>
<evidence type="ECO:0000256" key="2">
    <source>
        <dbReference type="SAM" id="Phobius"/>
    </source>
</evidence>
<feature type="compositionally biased region" description="Acidic residues" evidence="1">
    <location>
        <begin position="203"/>
        <end position="213"/>
    </location>
</feature>
<gene>
    <name evidence="3" type="ORF">EGD98_08980</name>
</gene>
<feature type="transmembrane region" description="Helical" evidence="2">
    <location>
        <begin position="156"/>
        <end position="178"/>
    </location>
</feature>
<protein>
    <submittedName>
        <fullName evidence="3">Zinc ribbon domain-containing protein</fullName>
    </submittedName>
</protein>
<dbReference type="RefSeq" id="WP_220587993.1">
    <property type="nucleotide sequence ID" value="NZ_RKLQ01000001.1"/>
</dbReference>
<dbReference type="Proteomes" id="UP000783863">
    <property type="component" value="Unassembled WGS sequence"/>
</dbReference>
<proteinExistence type="predicted"/>
<feature type="transmembrane region" description="Helical" evidence="2">
    <location>
        <begin position="69"/>
        <end position="94"/>
    </location>
</feature>
<organism evidence="3 4">
    <name type="scientific">Haloarcula salinisoli</name>
    <dbReference type="NCBI Taxonomy" id="2487746"/>
    <lineage>
        <taxon>Archaea</taxon>
        <taxon>Methanobacteriati</taxon>
        <taxon>Methanobacteriota</taxon>
        <taxon>Stenosarchaea group</taxon>
        <taxon>Halobacteria</taxon>
        <taxon>Halobacteriales</taxon>
        <taxon>Haloarculaceae</taxon>
        <taxon>Haloarcula</taxon>
    </lineage>
</organism>
<keyword evidence="2" id="KW-1133">Transmembrane helix</keyword>
<comment type="caution">
    <text evidence="3">The sequence shown here is derived from an EMBL/GenBank/DDBJ whole genome shotgun (WGS) entry which is preliminary data.</text>
</comment>
<keyword evidence="2" id="KW-0812">Transmembrane</keyword>
<dbReference type="AlphaFoldDB" id="A0A8J7YMA0"/>
<sequence>MDDGPEVSGDEPPDGDGPLACPACGVELERAAVNCPECDEQLVSEEVVELLDERMDVAFESGRATTPRWAVVLTGLSLGIAVAPLVVYAAVIAVPDLPSTVLVGLGLAGWLLPAAALSRLPNPSAVLSRGLYLVVGGIAAVVVAVAYDVVSAGPSALGGNSTAVAILAVPAALALLLARRVAGRAARQARGEPGPLHERAGIEPEDDASGDDG</sequence>
<evidence type="ECO:0000256" key="1">
    <source>
        <dbReference type="SAM" id="MobiDB-lite"/>
    </source>
</evidence>